<dbReference type="CDD" id="cd14703">
    <property type="entry name" value="bZIP_plant_RF2"/>
    <property type="match status" value="1"/>
</dbReference>
<reference evidence="9" key="1">
    <citation type="journal article" date="2019" name="Database">
        <title>The radish genome database (RadishGD): an integrated information resource for radish genomics.</title>
        <authorList>
            <person name="Yu H.J."/>
            <person name="Baek S."/>
            <person name="Lee Y.J."/>
            <person name="Cho A."/>
            <person name="Mun J.H."/>
        </authorList>
    </citation>
    <scope>NUCLEOTIDE SEQUENCE [LARGE SCALE GENOMIC DNA]</scope>
    <source>
        <strain evidence="9">cv. WK10039</strain>
    </source>
</reference>
<feature type="compositionally biased region" description="Polar residues" evidence="7">
    <location>
        <begin position="58"/>
        <end position="69"/>
    </location>
</feature>
<keyword evidence="3" id="KW-0238">DNA-binding</keyword>
<keyword evidence="9" id="KW-1185">Reference proteome</keyword>
<evidence type="ECO:0000256" key="2">
    <source>
        <dbReference type="ARBA" id="ARBA00023015"/>
    </source>
</evidence>
<keyword evidence="6" id="KW-0175">Coiled coil</keyword>
<organism evidence="9 10">
    <name type="scientific">Raphanus sativus</name>
    <name type="common">Radish</name>
    <name type="synonym">Raphanus raphanistrum var. sativus</name>
    <dbReference type="NCBI Taxonomy" id="3726"/>
    <lineage>
        <taxon>Eukaryota</taxon>
        <taxon>Viridiplantae</taxon>
        <taxon>Streptophyta</taxon>
        <taxon>Embryophyta</taxon>
        <taxon>Tracheophyta</taxon>
        <taxon>Spermatophyta</taxon>
        <taxon>Magnoliopsida</taxon>
        <taxon>eudicotyledons</taxon>
        <taxon>Gunneridae</taxon>
        <taxon>Pentapetalae</taxon>
        <taxon>rosids</taxon>
        <taxon>malvids</taxon>
        <taxon>Brassicales</taxon>
        <taxon>Brassicaceae</taxon>
        <taxon>Brassiceae</taxon>
        <taxon>Raphanus</taxon>
    </lineage>
</organism>
<dbReference type="RefSeq" id="XP_018479728.1">
    <property type="nucleotide sequence ID" value="XM_018624226.2"/>
</dbReference>
<evidence type="ECO:0000256" key="4">
    <source>
        <dbReference type="ARBA" id="ARBA00023163"/>
    </source>
</evidence>
<evidence type="ECO:0000256" key="5">
    <source>
        <dbReference type="ARBA" id="ARBA00023242"/>
    </source>
</evidence>
<evidence type="ECO:0000256" key="6">
    <source>
        <dbReference type="SAM" id="Coils"/>
    </source>
</evidence>
<dbReference type="PANTHER" id="PTHR13690:SF140">
    <property type="entry name" value="BZIP DOMAIN-CONTAINING PROTEIN"/>
    <property type="match status" value="1"/>
</dbReference>
<gene>
    <name evidence="10" type="primary">LOC108850748</name>
</gene>
<dbReference type="AlphaFoldDB" id="A0A6J0N724"/>
<dbReference type="GO" id="GO:0003677">
    <property type="term" value="F:DNA binding"/>
    <property type="evidence" value="ECO:0007669"/>
    <property type="project" value="UniProtKB-KW"/>
</dbReference>
<dbReference type="InterPro" id="IPR004827">
    <property type="entry name" value="bZIP"/>
</dbReference>
<dbReference type="OrthoDB" id="1100701at2759"/>
<keyword evidence="4" id="KW-0804">Transcription</keyword>
<evidence type="ECO:0000256" key="7">
    <source>
        <dbReference type="SAM" id="MobiDB-lite"/>
    </source>
</evidence>
<dbReference type="Pfam" id="PF07716">
    <property type="entry name" value="bZIP_2"/>
    <property type="match status" value="1"/>
</dbReference>
<dbReference type="GO" id="GO:0003700">
    <property type="term" value="F:DNA-binding transcription factor activity"/>
    <property type="evidence" value="ECO:0007669"/>
    <property type="project" value="InterPro"/>
</dbReference>
<proteinExistence type="predicted"/>
<dbReference type="SUPFAM" id="SSF57959">
    <property type="entry name" value="Leucine zipper domain"/>
    <property type="match status" value="1"/>
</dbReference>
<dbReference type="PROSITE" id="PS50217">
    <property type="entry name" value="BZIP"/>
    <property type="match status" value="1"/>
</dbReference>
<dbReference type="GeneID" id="108850748"/>
<feature type="compositionally biased region" description="Basic and acidic residues" evidence="7">
    <location>
        <begin position="357"/>
        <end position="378"/>
    </location>
</feature>
<evidence type="ECO:0000313" key="9">
    <source>
        <dbReference type="Proteomes" id="UP000504610"/>
    </source>
</evidence>
<feature type="coiled-coil region" evidence="6">
    <location>
        <begin position="283"/>
        <end position="317"/>
    </location>
</feature>
<reference evidence="10" key="2">
    <citation type="submission" date="2025-08" db="UniProtKB">
        <authorList>
            <consortium name="RefSeq"/>
        </authorList>
    </citation>
    <scope>IDENTIFICATION</scope>
    <source>
        <tissue evidence="10">Leaf</tissue>
    </source>
</reference>
<evidence type="ECO:0000259" key="8">
    <source>
        <dbReference type="PROSITE" id="PS50217"/>
    </source>
</evidence>
<name>A0A6J0N724_RAPSA</name>
<evidence type="ECO:0000313" key="10">
    <source>
        <dbReference type="RefSeq" id="XP_018479728.1"/>
    </source>
</evidence>
<dbReference type="Gene3D" id="3.30.160.60">
    <property type="entry name" value="Classic Zinc Finger"/>
    <property type="match status" value="1"/>
</dbReference>
<dbReference type="Proteomes" id="UP000504610">
    <property type="component" value="Chromosome 4"/>
</dbReference>
<feature type="compositionally biased region" description="Polar residues" evidence="7">
    <location>
        <begin position="10"/>
        <end position="23"/>
    </location>
</feature>
<dbReference type="InterPro" id="IPR046347">
    <property type="entry name" value="bZIP_sf"/>
</dbReference>
<protein>
    <submittedName>
        <fullName evidence="10">BZIP transcription factor 29-like</fullName>
    </submittedName>
</protein>
<comment type="subcellular location">
    <subcellularLocation>
        <location evidence="1">Nucleus</location>
    </subcellularLocation>
</comment>
<accession>A0A6J0N724</accession>
<sequence length="406" mass="45248">MDGHADIPPSHSSGLSQYPTTYNPFGDGGNESFNRAATMPPPPSGSSLAPFPPCHQFPPTTDQPSQYWSPNFIPGSSPSQQQPLLSQQPPSSLFSLPPLSPSSLRYSQSATVANKEMTPPLHPCTQMLNSSSGSYLAHKRGSSDNFVSLLAAQNNQGIYPKPIEMPVGARSVRENSWSHEDVNVDVLNGNKRRAGNEIAPPNRIWRSVSADSCLYAPPNPQGVSVDVGNDIAYGGVFTAYQLSKIAACDDLKAMAKTDPKRVKRILSNREAAARSKERKALRQSELEIQVETLYKQIAKLTAELELEKRERMTADDECVRLKILLGGGEEHAQVRDHELNNYLTGEVHRLTEEVSRQREEMSRLREEVSEYRRKESERTNANMLEQLNINQQFQKTPQQTNNYNFE</sequence>
<evidence type="ECO:0000256" key="1">
    <source>
        <dbReference type="ARBA" id="ARBA00004123"/>
    </source>
</evidence>
<dbReference type="SMART" id="SM00338">
    <property type="entry name" value="BRLZ"/>
    <property type="match status" value="1"/>
</dbReference>
<feature type="domain" description="BZIP" evidence="8">
    <location>
        <begin position="258"/>
        <end position="310"/>
    </location>
</feature>
<dbReference type="InterPro" id="IPR044759">
    <property type="entry name" value="bZIP_RF2"/>
</dbReference>
<dbReference type="KEGG" id="rsz:108850748"/>
<feature type="compositionally biased region" description="Pro residues" evidence="7">
    <location>
        <begin position="39"/>
        <end position="56"/>
    </location>
</feature>
<feature type="region of interest" description="Disordered" evidence="7">
    <location>
        <begin position="357"/>
        <end position="380"/>
    </location>
</feature>
<evidence type="ECO:0000256" key="3">
    <source>
        <dbReference type="ARBA" id="ARBA00023125"/>
    </source>
</evidence>
<keyword evidence="2" id="KW-0805">Transcription regulation</keyword>
<dbReference type="PANTHER" id="PTHR13690">
    <property type="entry name" value="TRANSCRIPTION FACTOR POSF21-RELATED"/>
    <property type="match status" value="1"/>
</dbReference>
<keyword evidence="5" id="KW-0539">Nucleus</keyword>
<dbReference type="GO" id="GO:0005634">
    <property type="term" value="C:nucleus"/>
    <property type="evidence" value="ECO:0007669"/>
    <property type="project" value="UniProtKB-SubCell"/>
</dbReference>
<feature type="compositionally biased region" description="Low complexity" evidence="7">
    <location>
        <begin position="76"/>
        <end position="95"/>
    </location>
</feature>
<feature type="region of interest" description="Disordered" evidence="7">
    <location>
        <begin position="1"/>
        <end position="95"/>
    </location>
</feature>